<geneLocation type="plasmid" evidence="1 2">
    <name>pTHECO01</name>
</geneLocation>
<dbReference type="AlphaFoldDB" id="L0EIA4"/>
<protein>
    <submittedName>
        <fullName evidence="1">Uncharacterized protein</fullName>
    </submittedName>
</protein>
<proteinExistence type="predicted"/>
<gene>
    <name evidence="1" type="ordered locus">Theco_3989</name>
</gene>
<dbReference type="KEGG" id="tco:Theco_3989"/>
<dbReference type="OrthoDB" id="9932299at2"/>
<keyword evidence="1" id="KW-0614">Plasmid</keyword>
<evidence type="ECO:0000313" key="1">
    <source>
        <dbReference type="EMBL" id="AGA59993.1"/>
    </source>
</evidence>
<name>L0EIA4_THECK</name>
<dbReference type="Proteomes" id="UP000010795">
    <property type="component" value="Plasmid pTHECO01"/>
</dbReference>
<dbReference type="HOGENOM" id="CLU_1110965_0_0_9"/>
<sequence>MSNVQLDMFDFLEEMERQSVSVEDYYREFQSVSFARRNETGYAGDVKAEAQVRELIRKGEEFYDMWRKKTIRDVVCRDLLHETLVQLWCVKVKGKVADAIYWVPQAPKVYTPAIDNDLTSRIPPQLKLPDEDILLANYQYRPNPTQLCHSVLFYRYRDDRWYVACNLFDLKKNKWSSTRVSCMYGSQFRADLENQWWTQEGFDKAKADNRLDPQIPAVWCNYIKFYGRDEALRRLELPPLDKNIYQERGW</sequence>
<dbReference type="RefSeq" id="WP_015256707.1">
    <property type="nucleotide sequence ID" value="NC_019898.1"/>
</dbReference>
<reference evidence="2" key="1">
    <citation type="submission" date="2012-01" db="EMBL/GenBank/DDBJ databases">
        <title>Complete sequence of plasmid of Thermobacillus composti KWC4.</title>
        <authorList>
            <person name="Lucas S."/>
            <person name="Han J."/>
            <person name="Lapidus A."/>
            <person name="Cheng J.-F."/>
            <person name="Goodwin L."/>
            <person name="Pitluck S."/>
            <person name="Peters L."/>
            <person name="Ovchinnikova G."/>
            <person name="Teshima H."/>
            <person name="Detter J.C."/>
            <person name="Han C."/>
            <person name="Tapia R."/>
            <person name="Land M."/>
            <person name="Hauser L."/>
            <person name="Kyrpides N."/>
            <person name="Ivanova N."/>
            <person name="Pagani I."/>
            <person name="Anderson I."/>
            <person name="Woyke T."/>
        </authorList>
    </citation>
    <scope>NUCLEOTIDE SEQUENCE [LARGE SCALE GENOMIC DNA]</scope>
    <source>
        <strain evidence="2">DSM 18247 / JCM 13945 / KWC4</strain>
        <plasmid evidence="2">Plasmid pTHECO01</plasmid>
    </source>
</reference>
<dbReference type="EMBL" id="CP003256">
    <property type="protein sequence ID" value="AGA59993.1"/>
    <property type="molecule type" value="Genomic_DNA"/>
</dbReference>
<evidence type="ECO:0000313" key="2">
    <source>
        <dbReference type="Proteomes" id="UP000010795"/>
    </source>
</evidence>
<keyword evidence="2" id="KW-1185">Reference proteome</keyword>
<organism evidence="1 2">
    <name type="scientific">Thermobacillus composti (strain DSM 18247 / JCM 13945 / KWC4)</name>
    <dbReference type="NCBI Taxonomy" id="717605"/>
    <lineage>
        <taxon>Bacteria</taxon>
        <taxon>Bacillati</taxon>
        <taxon>Bacillota</taxon>
        <taxon>Bacilli</taxon>
        <taxon>Bacillales</taxon>
        <taxon>Paenibacillaceae</taxon>
        <taxon>Thermobacillus</taxon>
    </lineage>
</organism>
<accession>L0EIA4</accession>